<dbReference type="GO" id="GO:0120015">
    <property type="term" value="F:sterol transfer activity"/>
    <property type="evidence" value="ECO:0007669"/>
    <property type="project" value="TreeGrafter"/>
</dbReference>
<dbReference type="PROSITE" id="PS51778">
    <property type="entry name" value="VAST"/>
    <property type="match status" value="1"/>
</dbReference>
<comment type="subcellular location">
    <subcellularLocation>
        <location evidence="1">Membrane</location>
        <topology evidence="1">Single-pass membrane protein</topology>
    </subcellularLocation>
</comment>
<keyword evidence="10" id="KW-1185">Reference proteome</keyword>
<evidence type="ECO:0000256" key="3">
    <source>
        <dbReference type="ARBA" id="ARBA00022692"/>
    </source>
</evidence>
<dbReference type="InterPro" id="IPR011993">
    <property type="entry name" value="PH-like_dom_sf"/>
</dbReference>
<keyword evidence="5 7" id="KW-0472">Membrane</keyword>
<evidence type="ECO:0000256" key="1">
    <source>
        <dbReference type="ARBA" id="ARBA00004167"/>
    </source>
</evidence>
<protein>
    <recommendedName>
        <fullName evidence="8">VASt domain-containing protein</fullName>
    </recommendedName>
</protein>
<accession>A0A8H7BXH1</accession>
<feature type="compositionally biased region" description="Polar residues" evidence="6">
    <location>
        <begin position="44"/>
        <end position="72"/>
    </location>
</feature>
<evidence type="ECO:0000259" key="8">
    <source>
        <dbReference type="PROSITE" id="PS51778"/>
    </source>
</evidence>
<evidence type="ECO:0000313" key="10">
    <source>
        <dbReference type="Proteomes" id="UP000605846"/>
    </source>
</evidence>
<dbReference type="Gene3D" id="2.30.29.30">
    <property type="entry name" value="Pleckstrin-homology domain (PH domain)/Phosphotyrosine-binding domain (PTB)"/>
    <property type="match status" value="1"/>
</dbReference>
<feature type="compositionally biased region" description="Polar residues" evidence="6">
    <location>
        <begin position="1"/>
        <end position="19"/>
    </location>
</feature>
<dbReference type="GO" id="GO:0032366">
    <property type="term" value="P:intracellular sterol transport"/>
    <property type="evidence" value="ECO:0007669"/>
    <property type="project" value="TreeGrafter"/>
</dbReference>
<evidence type="ECO:0000256" key="2">
    <source>
        <dbReference type="ARBA" id="ARBA00006582"/>
    </source>
</evidence>
<reference evidence="9" key="1">
    <citation type="submission" date="2020-01" db="EMBL/GenBank/DDBJ databases">
        <title>Genome Sequencing of Three Apophysomyces-Like Fungal Strains Confirms a Novel Fungal Genus in the Mucoromycota with divergent Burkholderia-like Endosymbiotic Bacteria.</title>
        <authorList>
            <person name="Stajich J.E."/>
            <person name="Macias A.M."/>
            <person name="Carter-House D."/>
            <person name="Lovett B."/>
            <person name="Kasson L.R."/>
            <person name="Berry K."/>
            <person name="Grigoriev I."/>
            <person name="Chang Y."/>
            <person name="Spatafora J."/>
            <person name="Kasson M.T."/>
        </authorList>
    </citation>
    <scope>NUCLEOTIDE SEQUENCE</scope>
    <source>
        <strain evidence="9">NRRL A-21654</strain>
    </source>
</reference>
<dbReference type="Proteomes" id="UP000605846">
    <property type="component" value="Unassembled WGS sequence"/>
</dbReference>
<dbReference type="InterPro" id="IPR051482">
    <property type="entry name" value="Cholesterol_transport"/>
</dbReference>
<dbReference type="PANTHER" id="PTHR23319:SF4">
    <property type="entry name" value="GRAM DOMAIN CONTAINING 1B, ISOFORM E"/>
    <property type="match status" value="1"/>
</dbReference>
<feature type="domain" description="VASt" evidence="8">
    <location>
        <begin position="352"/>
        <end position="562"/>
    </location>
</feature>
<sequence length="647" mass="73200">MPHASQASSLDSQERNLGNASVALDIPPARPKLLQRLSAHSILSRKNAQEQGNDSHSSSTAEKSLRSQSSAPTLYKDTSSDEKTSISIQHKSSSIPTGITPSGQGGYISEDSSIGITAPGSIASRCEYTLASSRRNDDFHALFRSVPDYDMLIEDYKCALQKDILLQGHIYVSEHHICFKSNIFGWVTNKCKHLKISDEPEQLVIGYSEITGIEKRMTARIIPNGIQISTHTAKHVFASFLSRDQAYDQMVRLWEARRNYFSSVSDSASNSDESVNSNDTDEVQDIDIVNPTGIPTHQSQDDPWLPEETSNVKSLDSGYAEKIVSEPKKVQPKLFHTNEHRRCPCASRGDVYPYTALDATYAQSVETMYKILFASHFMERYLKDMEQSYDIQLKRYHHGVRECFYQRSVPGANGGLKTVNCHFRDERVHRKLPYYVCVLTTASTPSNTISLVKTRTCITRVRKNKVRVLVTYKVEFTKSGLVSCMSPIYLDIFSTYFLNIAIIEKGVTDEYMRFYTQLHQVLQKPELVQKLIRDEPLNEATGTEKEAKHMSSLASKAGDLVNELQFSQILVIFTILALLTNVWMAYRIFMVSNALPSVNDGAWSRRPRDHLEKLEWAQVVIDDMEQRVLELQKASQDQRDILHSIVS</sequence>
<evidence type="ECO:0000256" key="5">
    <source>
        <dbReference type="ARBA" id="ARBA00023136"/>
    </source>
</evidence>
<evidence type="ECO:0000256" key="6">
    <source>
        <dbReference type="SAM" id="MobiDB-lite"/>
    </source>
</evidence>
<dbReference type="GO" id="GO:0005789">
    <property type="term" value="C:endoplasmic reticulum membrane"/>
    <property type="evidence" value="ECO:0007669"/>
    <property type="project" value="TreeGrafter"/>
</dbReference>
<feature type="region of interest" description="Disordered" evidence="6">
    <location>
        <begin position="1"/>
        <end position="106"/>
    </location>
</feature>
<keyword evidence="4 7" id="KW-1133">Transmembrane helix</keyword>
<evidence type="ECO:0000256" key="4">
    <source>
        <dbReference type="ARBA" id="ARBA00022989"/>
    </source>
</evidence>
<name>A0A8H7BXH1_9FUNG</name>
<dbReference type="GO" id="GO:0005886">
    <property type="term" value="C:plasma membrane"/>
    <property type="evidence" value="ECO:0007669"/>
    <property type="project" value="TreeGrafter"/>
</dbReference>
<dbReference type="GO" id="GO:0005739">
    <property type="term" value="C:mitochondrion"/>
    <property type="evidence" value="ECO:0007669"/>
    <property type="project" value="TreeGrafter"/>
</dbReference>
<dbReference type="EMBL" id="JABAYA010000021">
    <property type="protein sequence ID" value="KAF7729895.1"/>
    <property type="molecule type" value="Genomic_DNA"/>
</dbReference>
<dbReference type="Pfam" id="PF02893">
    <property type="entry name" value="GRAM"/>
    <property type="match status" value="1"/>
</dbReference>
<dbReference type="CDD" id="cd13220">
    <property type="entry name" value="PH-GRAM_GRAMDC"/>
    <property type="match status" value="1"/>
</dbReference>
<organism evidence="9 10">
    <name type="scientific">Apophysomyces ossiformis</name>
    <dbReference type="NCBI Taxonomy" id="679940"/>
    <lineage>
        <taxon>Eukaryota</taxon>
        <taxon>Fungi</taxon>
        <taxon>Fungi incertae sedis</taxon>
        <taxon>Mucoromycota</taxon>
        <taxon>Mucoromycotina</taxon>
        <taxon>Mucoromycetes</taxon>
        <taxon>Mucorales</taxon>
        <taxon>Mucorineae</taxon>
        <taxon>Mucoraceae</taxon>
        <taxon>Apophysomyces</taxon>
    </lineage>
</organism>
<comment type="similarity">
    <text evidence="2">Belongs to the YSP2 family.</text>
</comment>
<keyword evidence="3 7" id="KW-0812">Transmembrane</keyword>
<dbReference type="GO" id="GO:0032541">
    <property type="term" value="C:cortical endoplasmic reticulum"/>
    <property type="evidence" value="ECO:0007669"/>
    <property type="project" value="TreeGrafter"/>
</dbReference>
<dbReference type="SMART" id="SM00568">
    <property type="entry name" value="GRAM"/>
    <property type="match status" value="1"/>
</dbReference>
<gene>
    <name evidence="9" type="ORF">EC973_003629</name>
</gene>
<dbReference type="Pfam" id="PF16016">
    <property type="entry name" value="VASt"/>
    <property type="match status" value="1"/>
</dbReference>
<dbReference type="InterPro" id="IPR031968">
    <property type="entry name" value="VASt"/>
</dbReference>
<comment type="caution">
    <text evidence="9">The sequence shown here is derived from an EMBL/GenBank/DDBJ whole genome shotgun (WGS) entry which is preliminary data.</text>
</comment>
<evidence type="ECO:0000313" key="9">
    <source>
        <dbReference type="EMBL" id="KAF7729895.1"/>
    </source>
</evidence>
<dbReference type="AlphaFoldDB" id="A0A8H7BXH1"/>
<dbReference type="GO" id="GO:0140268">
    <property type="term" value="C:endoplasmic reticulum-plasma membrane contact site"/>
    <property type="evidence" value="ECO:0007669"/>
    <property type="project" value="TreeGrafter"/>
</dbReference>
<feature type="compositionally biased region" description="Polar residues" evidence="6">
    <location>
        <begin position="85"/>
        <end position="102"/>
    </location>
</feature>
<dbReference type="InterPro" id="IPR004182">
    <property type="entry name" value="GRAM"/>
</dbReference>
<dbReference type="GO" id="GO:0032934">
    <property type="term" value="F:sterol binding"/>
    <property type="evidence" value="ECO:0007669"/>
    <property type="project" value="TreeGrafter"/>
</dbReference>
<evidence type="ECO:0000256" key="7">
    <source>
        <dbReference type="SAM" id="Phobius"/>
    </source>
</evidence>
<proteinExistence type="inferred from homology"/>
<dbReference type="PANTHER" id="PTHR23319">
    <property type="entry name" value="GRAM DOMAIN CONTAINING 1B, ISOFORM E"/>
    <property type="match status" value="1"/>
</dbReference>
<feature type="transmembrane region" description="Helical" evidence="7">
    <location>
        <begin position="566"/>
        <end position="586"/>
    </location>
</feature>
<dbReference type="OrthoDB" id="2162691at2759"/>